<dbReference type="Proteomes" id="UP000274082">
    <property type="component" value="Chromosome 5"/>
</dbReference>
<reference evidence="2 3" key="1">
    <citation type="journal article" date="2018" name="Sci. Rep.">
        <title>A complete Leishmania donovani reference genome identifies novel genetic variations associated with virulence.</title>
        <authorList>
            <person name="Lypaczewski P."/>
            <person name="Hoshizaki J."/>
            <person name="Zhang W.-W."/>
            <person name="McCall L.-I."/>
            <person name="Torcivia-Rodriguez J."/>
            <person name="Simonyan V."/>
            <person name="Kaur A."/>
            <person name="Dewar K."/>
            <person name="Matlashewski G."/>
        </authorList>
    </citation>
    <scope>NUCLEOTIDE SEQUENCE [LARGE SCALE GENOMIC DNA]</scope>
    <source>
        <strain evidence="2 3">LdCL</strain>
    </source>
</reference>
<dbReference type="VEuPathDB" id="TriTrypDB:LdBPK_050910.1"/>
<feature type="compositionally biased region" description="Low complexity" evidence="1">
    <location>
        <begin position="553"/>
        <end position="578"/>
    </location>
</feature>
<dbReference type="EMBL" id="CP029504">
    <property type="protein sequence ID" value="AYU75997.1"/>
    <property type="molecule type" value="Genomic_DNA"/>
</dbReference>
<dbReference type="OrthoDB" id="273301at2759"/>
<keyword evidence="3" id="KW-1185">Reference proteome</keyword>
<name>A0A3S7WP72_LEIDO</name>
<feature type="region of interest" description="Disordered" evidence="1">
    <location>
        <begin position="522"/>
        <end position="580"/>
    </location>
</feature>
<proteinExistence type="predicted"/>
<evidence type="ECO:0000313" key="2">
    <source>
        <dbReference type="EMBL" id="AYU75997.1"/>
    </source>
</evidence>
<evidence type="ECO:0000313" key="3">
    <source>
        <dbReference type="Proteomes" id="UP000274082"/>
    </source>
</evidence>
<feature type="region of interest" description="Disordered" evidence="1">
    <location>
        <begin position="624"/>
        <end position="655"/>
    </location>
</feature>
<gene>
    <name evidence="2" type="ORF">LdCL_050014200</name>
</gene>
<evidence type="ECO:0000256" key="1">
    <source>
        <dbReference type="SAM" id="MobiDB-lite"/>
    </source>
</evidence>
<protein>
    <submittedName>
        <fullName evidence="2">Uncharacterized protein</fullName>
    </submittedName>
</protein>
<dbReference type="AlphaFoldDB" id="A0A3S7WP72"/>
<sequence length="1102" mass="119269">MTLRGGGGSGPAASSLSTMDFPLHVASPSPTASSSSPAPTAAAAASTSLLSSSNALELMRTYHMYVRVHKTRCRYLLLLLLMLLYYFQCTLCGRHDILMNAAGEGSYRGLSGGVAGSSAVGGAGLAGTGAGGPSKDGGLRLGLAAPDTEAAGDDGDLAGSSEGRRRRYARPPLIARALGGIGATVGRMDLCEIEWWPPSNRTPDATDAHYEQGLNVATPNAASLSLARSEPPWSANTQRGLVAAIARSATRLSGLLFGQDPPPYERALRAFFRTRQATSGGSCNRCQARAIDKGVQKELINYNAFARDFKLRVPLLLYYNRMPVYAMMQHLRLMRARSYQLLDYMSRGHASQSRPETAAGDGADSPDLHARQLRFELARLSLVFYLQRLHLRALRHADAMRLETFHFLRYLSSTIPVLRSVWVGQDHCSWPGVSCVVVRVPLNSLIDSEHPAVQAFVEDIFSVCRGPRCRQRRCAAPSCSAYTRHLTRRLFTSAAPAYWLKWDRTDDTAAMDEMIWEKAPTSSRGAAGVNGMAAAPPPSPSAASTGTDGDAGRSGSTKAASASSAAAAAARSSRGTPARSKRSVWTEQMFAYEHPHLVLTEPTLLVDIDVQNIIQEMVEPVVASAPCNGGDNEWAPSSPSPSATLSGPPSDFATPEYAEDVERPLTGDLFSMQRRLLRTIAEAAPRGLQYGKQRNDSSTVTIPYTFVKLNLVNMGLRGYLPDFYDIASAYDEQRDAVAAHGKREGTNKGSGGASGTQSGFVDACEAANLPSATAAATRQCSSKSAPEASVLTPRSDLYWGRRSRMRMLEARNLSSASLAMASARRPLASVAAIGSELQWVLRRLEKIGQRNHHEDLAAYFSEVASLARFQNEQWSPYRWPETMIAAMSDVSQSATRRLYSILEDSAFSPSFTDPVQSIDHSVNAFGELNPRLIGLLSLDVSANPLLTHLFPRTWLSIPHLQSVRTTGTSILTPPLRLRPRLYNHAAYCPASSMRFGSGMKADADEAMGERRRRDTEVTAATETALDKVEVSSATGSSLHDKDFIGAVLMPPFSKIDTVFSASSPSETIFQHQDPLTGRRLLNYPASLHDGFVQGIKRLLSLQ</sequence>
<dbReference type="VEuPathDB" id="TriTrypDB:LdCL_050014200"/>
<feature type="region of interest" description="Disordered" evidence="1">
    <location>
        <begin position="137"/>
        <end position="163"/>
    </location>
</feature>
<organism evidence="2 3">
    <name type="scientific">Leishmania donovani</name>
    <dbReference type="NCBI Taxonomy" id="5661"/>
    <lineage>
        <taxon>Eukaryota</taxon>
        <taxon>Discoba</taxon>
        <taxon>Euglenozoa</taxon>
        <taxon>Kinetoplastea</taxon>
        <taxon>Metakinetoplastina</taxon>
        <taxon>Trypanosomatida</taxon>
        <taxon>Trypanosomatidae</taxon>
        <taxon>Leishmaniinae</taxon>
        <taxon>Leishmania</taxon>
    </lineage>
</organism>
<dbReference type="VEuPathDB" id="TriTrypDB:LDHU3_05.1000"/>
<feature type="compositionally biased region" description="Low complexity" evidence="1">
    <location>
        <begin position="636"/>
        <end position="650"/>
    </location>
</feature>
<accession>A0A3S7WP72</accession>